<reference evidence="1 2" key="1">
    <citation type="submission" date="2019-02" db="EMBL/GenBank/DDBJ databases">
        <title>Deep-cultivation of Planctomycetes and their phenomic and genomic characterization uncovers novel biology.</title>
        <authorList>
            <person name="Wiegand S."/>
            <person name="Jogler M."/>
            <person name="Boedeker C."/>
            <person name="Pinto D."/>
            <person name="Vollmers J."/>
            <person name="Rivas-Marin E."/>
            <person name="Kohn T."/>
            <person name="Peeters S.H."/>
            <person name="Heuer A."/>
            <person name="Rast P."/>
            <person name="Oberbeckmann S."/>
            <person name="Bunk B."/>
            <person name="Jeske O."/>
            <person name="Meyerdierks A."/>
            <person name="Storesund J.E."/>
            <person name="Kallscheuer N."/>
            <person name="Luecker S."/>
            <person name="Lage O.M."/>
            <person name="Pohl T."/>
            <person name="Merkel B.J."/>
            <person name="Hornburger P."/>
            <person name="Mueller R.-W."/>
            <person name="Bruemmer F."/>
            <person name="Labrenz M."/>
            <person name="Spormann A.M."/>
            <person name="Op Den Camp H."/>
            <person name="Overmann J."/>
            <person name="Amann R."/>
            <person name="Jetten M.S.M."/>
            <person name="Mascher T."/>
            <person name="Medema M.H."/>
            <person name="Devos D.P."/>
            <person name="Kaster A.-K."/>
            <person name="Ovreas L."/>
            <person name="Rohde M."/>
            <person name="Galperin M.Y."/>
            <person name="Jogler C."/>
        </authorList>
    </citation>
    <scope>NUCLEOTIDE SEQUENCE [LARGE SCALE GENOMIC DNA]</scope>
    <source>
        <strain evidence="1 2">Pla111</strain>
    </source>
</reference>
<comment type="caution">
    <text evidence="1">The sequence shown here is derived from an EMBL/GenBank/DDBJ whole genome shotgun (WGS) entry which is preliminary data.</text>
</comment>
<organism evidence="1 2">
    <name type="scientific">Botrimarina hoheduenensis</name>
    <dbReference type="NCBI Taxonomy" id="2528000"/>
    <lineage>
        <taxon>Bacteria</taxon>
        <taxon>Pseudomonadati</taxon>
        <taxon>Planctomycetota</taxon>
        <taxon>Planctomycetia</taxon>
        <taxon>Pirellulales</taxon>
        <taxon>Lacipirellulaceae</taxon>
        <taxon>Botrimarina</taxon>
    </lineage>
</organism>
<protein>
    <submittedName>
        <fullName evidence="1">Uncharacterized protein</fullName>
    </submittedName>
</protein>
<keyword evidence="2" id="KW-1185">Reference proteome</keyword>
<name>A0A5C5VW58_9BACT</name>
<gene>
    <name evidence="1" type="ORF">Pla111_25540</name>
</gene>
<proteinExistence type="predicted"/>
<dbReference type="EMBL" id="SJPH01000005">
    <property type="protein sequence ID" value="TWT42916.1"/>
    <property type="molecule type" value="Genomic_DNA"/>
</dbReference>
<evidence type="ECO:0000313" key="1">
    <source>
        <dbReference type="EMBL" id="TWT42916.1"/>
    </source>
</evidence>
<dbReference type="AlphaFoldDB" id="A0A5C5VW58"/>
<sequence length="372" mass="39141">MTAVPRPTRGQPMLVWSGSVCRAIVLAALCVATMGASCAPRMRSPLSLGGPPAPAVLTPTSTAAQIVAAVNANTARISTYQADQASFSSPGLPGLPLLSGKIAVERPKRFRLRATTRLTGPEVDAGGNEQRFWFWARRNDPPGLYTASYSDLAATGNSASLDPTLLIDALGLITIDANAVVQGPFQRGADQVEVQIAENTLSGPRRRVLVVERTTAWPIEQQIYDSRETLIASVSCERFEYDPATGASLPRRVTLRMPRTQMSLQIETGRLVLNAPIAGGDQLWSMPTIAGAPIVDLTRGAFQVSAVDPATQPVRAAAGVATPFADEMRREVTSAAAWSPAANDSRAAAAAIAQQPTRAGLPAGGIALPSVR</sequence>
<accession>A0A5C5VW58</accession>
<evidence type="ECO:0000313" key="2">
    <source>
        <dbReference type="Proteomes" id="UP000318995"/>
    </source>
</evidence>
<dbReference type="Proteomes" id="UP000318995">
    <property type="component" value="Unassembled WGS sequence"/>
</dbReference>